<evidence type="ECO:0000256" key="1">
    <source>
        <dbReference type="SAM" id="Coils"/>
    </source>
</evidence>
<dbReference type="EMBL" id="MCIF01000002">
    <property type="protein sequence ID" value="RAQ97693.1"/>
    <property type="molecule type" value="Genomic_DNA"/>
</dbReference>
<dbReference type="RefSeq" id="WP_112432320.1">
    <property type="nucleotide sequence ID" value="NZ_MCIF01000002.1"/>
</dbReference>
<feature type="region of interest" description="Disordered" evidence="2">
    <location>
        <begin position="433"/>
        <end position="458"/>
    </location>
</feature>
<evidence type="ECO:0000256" key="2">
    <source>
        <dbReference type="SAM" id="MobiDB-lite"/>
    </source>
</evidence>
<keyword evidence="4" id="KW-1185">Reference proteome</keyword>
<name>A0A328VPS8_9CHLR</name>
<organism evidence="3 4">
    <name type="scientific">Thermogemmatispora tikiterensis</name>
    <dbReference type="NCBI Taxonomy" id="1825093"/>
    <lineage>
        <taxon>Bacteria</taxon>
        <taxon>Bacillati</taxon>
        <taxon>Chloroflexota</taxon>
        <taxon>Ktedonobacteria</taxon>
        <taxon>Thermogemmatisporales</taxon>
        <taxon>Thermogemmatisporaceae</taxon>
        <taxon>Thermogemmatispora</taxon>
    </lineage>
</organism>
<reference evidence="3 4" key="1">
    <citation type="submission" date="2016-08" db="EMBL/GenBank/DDBJ databases">
        <title>Analysis of Carbohydrate Active Enzymes in Thermogemmatispora T81 Reveals Carbohydrate Degradation Ability.</title>
        <authorList>
            <person name="Tomazini A."/>
            <person name="Lal S."/>
            <person name="Stott M."/>
            <person name="Henrissat B."/>
            <person name="Polikarpov I."/>
            <person name="Sparling R."/>
            <person name="Levin D.B."/>
        </authorList>
    </citation>
    <scope>NUCLEOTIDE SEQUENCE [LARGE SCALE GENOMIC DNA]</scope>
    <source>
        <strain evidence="3 4">T81</strain>
    </source>
</reference>
<evidence type="ECO:0000313" key="3">
    <source>
        <dbReference type="EMBL" id="RAQ97693.1"/>
    </source>
</evidence>
<evidence type="ECO:0000313" key="4">
    <source>
        <dbReference type="Proteomes" id="UP000248706"/>
    </source>
</evidence>
<protein>
    <submittedName>
        <fullName evidence="3">Uncharacterized protein</fullName>
    </submittedName>
</protein>
<accession>A0A328VPS8</accession>
<proteinExistence type="predicted"/>
<gene>
    <name evidence="3" type="ORF">A4R35_19295</name>
</gene>
<dbReference type="Proteomes" id="UP000248706">
    <property type="component" value="Unassembled WGS sequence"/>
</dbReference>
<keyword evidence="1" id="KW-0175">Coiled coil</keyword>
<dbReference type="OrthoDB" id="4578336at2"/>
<sequence length="768" mass="85548">MIDVESYQWIGIIHQDNLKENVAFLTPLAFFDDESRTWEPLTWQAHKSCFPNAGKVAWPRGPSEWRSELLYSFRVEPAQGREEFKDSPTYSYYRIAGSPWPSPEGLAQVLDWSTTPRERLVARLSESFTRPCYTKTIYIQHGRQLYGPIPLDSERLRPLAYSNGTTEQTLHVSVCDPPQDEQAILTFQLDNGEELRLLAVEPRAGTEQQDWSPPGVIIKQLIKAHRMLSQVGDDDLGQMRYVLKAFKHALSTQEPSVCPLLPDTVARACLLLQEEEQAIASLAEFSDFLLQLPTVQRQLKAACEEASQQAYEAALQQVRQELTLFRHKQEESIARELEARFAEQRQQLAAGQRQLDRLTHSLKEASDELELYEEEIINKKKEIETQKRLLQKEEAQLQAFEAHFRQRLEELQQQPLEALSQVLADHWLLAASAGRDSRPGSSSDMGSGRGTGPAHPQSAEQLWPELAKAGSGKFIPDPSTLLDLVTVRQAARQHGAKPAAVRLCILALLAGLIPTLSGPVALATLEALSLVLSAGRLCRVAIPLTAMQPLDLFGQLRPTERLFLPASSSLADTVLWAAEHPEQLAIVVLEGLDRLPGAPVYVPLLQQYIALQQRPAARPTPVPLFHPQALPSDDPYRSLAAFRWPGNLLLTATCDDDLHSLPLPKITRGWLVHLDPSQLTLNRNQQQLNGRQERSEIAATDWHRWRLTVNQALVSAASNEASASASSPIVGLLKQTASCFDCSFDEHLLSKAALDPSTGPAASLEEVD</sequence>
<comment type="caution">
    <text evidence="3">The sequence shown here is derived from an EMBL/GenBank/DDBJ whole genome shotgun (WGS) entry which is preliminary data.</text>
</comment>
<feature type="coiled-coil region" evidence="1">
    <location>
        <begin position="327"/>
        <end position="403"/>
    </location>
</feature>
<dbReference type="AlphaFoldDB" id="A0A328VPS8"/>